<feature type="compositionally biased region" description="Basic and acidic residues" evidence="1">
    <location>
        <begin position="153"/>
        <end position="172"/>
    </location>
</feature>
<evidence type="ECO:0000256" key="1">
    <source>
        <dbReference type="SAM" id="MobiDB-lite"/>
    </source>
</evidence>
<dbReference type="EMBL" id="ML986487">
    <property type="protein sequence ID" value="KAF2278972.1"/>
    <property type="molecule type" value="Genomic_DNA"/>
</dbReference>
<feature type="compositionally biased region" description="Basic and acidic residues" evidence="1">
    <location>
        <begin position="89"/>
        <end position="99"/>
    </location>
</feature>
<reference evidence="2" key="1">
    <citation type="journal article" date="2020" name="Stud. Mycol.">
        <title>101 Dothideomycetes genomes: a test case for predicting lifestyles and emergence of pathogens.</title>
        <authorList>
            <person name="Haridas S."/>
            <person name="Albert R."/>
            <person name="Binder M."/>
            <person name="Bloem J."/>
            <person name="Labutti K."/>
            <person name="Salamov A."/>
            <person name="Andreopoulos B."/>
            <person name="Baker S."/>
            <person name="Barry K."/>
            <person name="Bills G."/>
            <person name="Bluhm B."/>
            <person name="Cannon C."/>
            <person name="Castanera R."/>
            <person name="Culley D."/>
            <person name="Daum C."/>
            <person name="Ezra D."/>
            <person name="Gonzalez J."/>
            <person name="Henrissat B."/>
            <person name="Kuo A."/>
            <person name="Liang C."/>
            <person name="Lipzen A."/>
            <person name="Lutzoni F."/>
            <person name="Magnuson J."/>
            <person name="Mondo S."/>
            <person name="Nolan M."/>
            <person name="Ohm R."/>
            <person name="Pangilinan J."/>
            <person name="Park H.-J."/>
            <person name="Ramirez L."/>
            <person name="Alfaro M."/>
            <person name="Sun H."/>
            <person name="Tritt A."/>
            <person name="Yoshinaga Y."/>
            <person name="Zwiers L.-H."/>
            <person name="Turgeon B."/>
            <person name="Goodwin S."/>
            <person name="Spatafora J."/>
            <person name="Crous P."/>
            <person name="Grigoriev I."/>
        </authorList>
    </citation>
    <scope>NUCLEOTIDE SEQUENCE</scope>
    <source>
        <strain evidence="2">CBS 379.55</strain>
    </source>
</reference>
<keyword evidence="3" id="KW-1185">Reference proteome</keyword>
<feature type="compositionally biased region" description="Low complexity" evidence="1">
    <location>
        <begin position="76"/>
        <end position="88"/>
    </location>
</feature>
<gene>
    <name evidence="2" type="ORF">EI97DRAFT_456389</name>
</gene>
<sequence>MSFEPPYAHADGAFSSLISNCSVDPAWEALVECSLPNRTGLLGHDESSTSFNEDYASSSSSFADDDALLSEFVHWPQSRSPSPSSNDPPTEHENKDVPTDNHTIQNVDITKLKELCDAPAQFGSLPANPIPIDDDDGVIPALNPPSTTGEARMVTEETRNQSTTDNEKKKDGQSSICSPRMNGRKNKGKRKVADMTPWGDPEFERGVENRLTMVWEKLEPIWEGIQDIMCKVAEKTSEPTFNSSCKRLSYAVQNAYDNLDIDTASELLESWKQAEVFLRLLVLYVDELDENHVTQFNDCVRELQYQAEICDALRTPPYIGRRKNGKKRRVNSKH</sequence>
<evidence type="ECO:0000313" key="3">
    <source>
        <dbReference type="Proteomes" id="UP000800097"/>
    </source>
</evidence>
<proteinExistence type="predicted"/>
<evidence type="ECO:0000313" key="2">
    <source>
        <dbReference type="EMBL" id="KAF2278972.1"/>
    </source>
</evidence>
<dbReference type="RefSeq" id="XP_033656511.1">
    <property type="nucleotide sequence ID" value="XM_033800724.1"/>
</dbReference>
<dbReference type="Proteomes" id="UP000800097">
    <property type="component" value="Unassembled WGS sequence"/>
</dbReference>
<name>A0A6A6JQZ9_WESOR</name>
<feature type="region of interest" description="Disordered" evidence="1">
    <location>
        <begin position="75"/>
        <end position="102"/>
    </location>
</feature>
<accession>A0A6A6JQZ9</accession>
<dbReference type="GeneID" id="54553899"/>
<protein>
    <submittedName>
        <fullName evidence="2">Uncharacterized protein</fullName>
    </submittedName>
</protein>
<dbReference type="AlphaFoldDB" id="A0A6A6JQZ9"/>
<feature type="region of interest" description="Disordered" evidence="1">
    <location>
        <begin position="143"/>
        <end position="197"/>
    </location>
</feature>
<organism evidence="2 3">
    <name type="scientific">Westerdykella ornata</name>
    <dbReference type="NCBI Taxonomy" id="318751"/>
    <lineage>
        <taxon>Eukaryota</taxon>
        <taxon>Fungi</taxon>
        <taxon>Dikarya</taxon>
        <taxon>Ascomycota</taxon>
        <taxon>Pezizomycotina</taxon>
        <taxon>Dothideomycetes</taxon>
        <taxon>Pleosporomycetidae</taxon>
        <taxon>Pleosporales</taxon>
        <taxon>Sporormiaceae</taxon>
        <taxon>Westerdykella</taxon>
    </lineage>
</organism>